<evidence type="ECO:0000256" key="4">
    <source>
        <dbReference type="SAM" id="Phobius"/>
    </source>
</evidence>
<feature type="region of interest" description="Disordered" evidence="3">
    <location>
        <begin position="1"/>
        <end position="94"/>
    </location>
</feature>
<dbReference type="Gene3D" id="3.40.710.10">
    <property type="entry name" value="DD-peptidase/beta-lactamase superfamily"/>
    <property type="match status" value="2"/>
</dbReference>
<organism evidence="5 6">
    <name type="scientific">Tamaricihabitans halophyticus</name>
    <dbReference type="NCBI Taxonomy" id="1262583"/>
    <lineage>
        <taxon>Bacteria</taxon>
        <taxon>Bacillati</taxon>
        <taxon>Actinomycetota</taxon>
        <taxon>Actinomycetes</taxon>
        <taxon>Pseudonocardiales</taxon>
        <taxon>Pseudonocardiaceae</taxon>
        <taxon>Tamaricihabitans</taxon>
    </lineage>
</organism>
<dbReference type="AlphaFoldDB" id="A0A4R2R207"/>
<comment type="similarity">
    <text evidence="1">Belongs to the peptidase S13 family.</text>
</comment>
<dbReference type="InterPro" id="IPR000667">
    <property type="entry name" value="Peptidase_S13"/>
</dbReference>
<dbReference type="GO" id="GO:0004185">
    <property type="term" value="F:serine-type carboxypeptidase activity"/>
    <property type="evidence" value="ECO:0007669"/>
    <property type="project" value="InterPro"/>
</dbReference>
<dbReference type="EMBL" id="SLXQ01000001">
    <property type="protein sequence ID" value="TCP56742.1"/>
    <property type="molecule type" value="Genomic_DNA"/>
</dbReference>
<evidence type="ECO:0000256" key="1">
    <source>
        <dbReference type="ARBA" id="ARBA00006096"/>
    </source>
</evidence>
<protein>
    <submittedName>
        <fullName evidence="5">D-alanyl-D-alanine carboxypeptidase/D-alanyl-D-alanine-endopeptidase (Penicillin-binding protein 4)</fullName>
    </submittedName>
</protein>
<dbReference type="Proteomes" id="UP000294911">
    <property type="component" value="Unassembled WGS sequence"/>
</dbReference>
<dbReference type="PANTHER" id="PTHR30023">
    <property type="entry name" value="D-ALANYL-D-ALANINE CARBOXYPEPTIDASE"/>
    <property type="match status" value="1"/>
</dbReference>
<evidence type="ECO:0000313" key="5">
    <source>
        <dbReference type="EMBL" id="TCP56742.1"/>
    </source>
</evidence>
<feature type="transmembrane region" description="Helical" evidence="4">
    <location>
        <begin position="99"/>
        <end position="117"/>
    </location>
</feature>
<comment type="caution">
    <text evidence="5">The sequence shown here is derived from an EMBL/GenBank/DDBJ whole genome shotgun (WGS) entry which is preliminary data.</text>
</comment>
<dbReference type="Pfam" id="PF02113">
    <property type="entry name" value="Peptidase_S13"/>
    <property type="match status" value="1"/>
</dbReference>
<keyword evidence="6" id="KW-1185">Reference proteome</keyword>
<dbReference type="GO" id="GO:0006508">
    <property type="term" value="P:proteolysis"/>
    <property type="evidence" value="ECO:0007669"/>
    <property type="project" value="InterPro"/>
</dbReference>
<proteinExistence type="inferred from homology"/>
<dbReference type="SUPFAM" id="SSF56601">
    <property type="entry name" value="beta-lactamase/transpeptidase-like"/>
    <property type="match status" value="1"/>
</dbReference>
<keyword evidence="5" id="KW-0645">Protease</keyword>
<keyword evidence="4" id="KW-0472">Membrane</keyword>
<name>A0A4R2R207_9PSEU</name>
<feature type="compositionally biased region" description="Acidic residues" evidence="3">
    <location>
        <begin position="72"/>
        <end position="83"/>
    </location>
</feature>
<gene>
    <name evidence="5" type="ORF">EV191_101688</name>
</gene>
<keyword evidence="5" id="KW-0121">Carboxypeptidase</keyword>
<dbReference type="PRINTS" id="PR00922">
    <property type="entry name" value="DADACBPTASE3"/>
</dbReference>
<dbReference type="GO" id="GO:0000270">
    <property type="term" value="P:peptidoglycan metabolic process"/>
    <property type="evidence" value="ECO:0007669"/>
    <property type="project" value="TreeGrafter"/>
</dbReference>
<feature type="compositionally biased region" description="Basic and acidic residues" evidence="3">
    <location>
        <begin position="31"/>
        <end position="45"/>
    </location>
</feature>
<evidence type="ECO:0000256" key="3">
    <source>
        <dbReference type="SAM" id="MobiDB-lite"/>
    </source>
</evidence>
<feature type="region of interest" description="Disordered" evidence="3">
    <location>
        <begin position="148"/>
        <end position="180"/>
    </location>
</feature>
<keyword evidence="4" id="KW-1133">Transmembrane helix</keyword>
<keyword evidence="4" id="KW-0812">Transmembrane</keyword>
<reference evidence="5 6" key="1">
    <citation type="submission" date="2019-03" db="EMBL/GenBank/DDBJ databases">
        <title>Genomic Encyclopedia of Type Strains, Phase IV (KMG-IV): sequencing the most valuable type-strain genomes for metagenomic binning, comparative biology and taxonomic classification.</title>
        <authorList>
            <person name="Goeker M."/>
        </authorList>
    </citation>
    <scope>NUCLEOTIDE SEQUENCE [LARGE SCALE GENOMIC DNA]</scope>
    <source>
        <strain evidence="5 6">DSM 45765</strain>
    </source>
</reference>
<dbReference type="PANTHER" id="PTHR30023:SF0">
    <property type="entry name" value="PENICILLIN-SENSITIVE CARBOXYPEPTIDASE A"/>
    <property type="match status" value="1"/>
</dbReference>
<dbReference type="InterPro" id="IPR012338">
    <property type="entry name" value="Beta-lactam/transpept-like"/>
</dbReference>
<feature type="compositionally biased region" description="Polar residues" evidence="3">
    <location>
        <begin position="168"/>
        <end position="180"/>
    </location>
</feature>
<evidence type="ECO:0000313" key="6">
    <source>
        <dbReference type="Proteomes" id="UP000294911"/>
    </source>
</evidence>
<evidence type="ECO:0000256" key="2">
    <source>
        <dbReference type="ARBA" id="ARBA00022801"/>
    </source>
</evidence>
<dbReference type="NCBIfam" id="TIGR00666">
    <property type="entry name" value="PBP4"/>
    <property type="match status" value="1"/>
</dbReference>
<sequence length="559" mass="56971">MTAWAATPWDGASSPDEPTSHGEQTGAEEPADGHDTEAEPDHPVDDPPEVPPATYAMPVRIEPRGAPAGQAETDEPDDPDGPDDSAKTGKSGRRRRRRLPLVLALVAVLVLGVAAGVPQVASRLGLPWADPLPSADPPEPIRLDPALRAATTDNPGPSPAGVRAQLSGPASASDLGTFSGTVLDPRDGTVLWEKDANKAAVPASATKLLTAAAVLFSMDPGKQLSTKVVAGSEPGTAVLIGGGDPTLSSLPVGEESVYPGAAHLDELVEQLQANSNGQIDRIVLDESRYADDRLAKGWAPGDVRDGYIAPVAPAMLDGGRADPTAATSQRTTEPGQTLATELADRLGAQFDGGAAGSAPQDAEVLGEVASPPVSELVDTLLSASDNMLGETLAREVALAAGEQPTFAGGAKATLDVLRQNGFDVSGIELSDGSGLSTQNRITPKLLAEVLAAAAAPLGGEGDPRAERTAKLRPLLGGVPVAGGTGTLADRYHENSSEAGRGWVRAKTGTLSGVNTLAGTVLDSDNQVLVFALMSADAEQEAGRAALDDVAASLRACGCR</sequence>
<keyword evidence="2" id="KW-0378">Hydrolase</keyword>
<accession>A0A4R2R207</accession>